<feature type="transmembrane region" description="Helical" evidence="2">
    <location>
        <begin position="20"/>
        <end position="42"/>
    </location>
</feature>
<protein>
    <submittedName>
        <fullName evidence="3">YggT family protein</fullName>
    </submittedName>
</protein>
<reference evidence="3" key="1">
    <citation type="submission" date="2022-06" db="EMBL/GenBank/DDBJ databases">
        <title>Antifungal cultures and metabolites of lactic acid bacteria for use in dairy fermentations.</title>
        <authorList>
            <person name="Zhao Z."/>
            <person name="Gaenzle M."/>
        </authorList>
    </citation>
    <scope>NUCLEOTIDE SEQUENCE</scope>
    <source>
        <strain evidence="3">FUA3126</strain>
    </source>
</reference>
<keyword evidence="4" id="KW-1185">Reference proteome</keyword>
<dbReference type="InterPro" id="IPR003425">
    <property type="entry name" value="CCB3/YggT"/>
</dbReference>
<dbReference type="RefSeq" id="WP_178942286.1">
    <property type="nucleotide sequence ID" value="NZ_JAIWJF010000011.1"/>
</dbReference>
<organism evidence="3 4">
    <name type="scientific">Furfurilactobacillus milii</name>
    <dbReference type="NCBI Taxonomy" id="2888272"/>
    <lineage>
        <taxon>Bacteria</taxon>
        <taxon>Bacillati</taxon>
        <taxon>Bacillota</taxon>
        <taxon>Bacilli</taxon>
        <taxon>Lactobacillales</taxon>
        <taxon>Lactobacillaceae</taxon>
        <taxon>Furfurilactobacillus</taxon>
    </lineage>
</organism>
<feature type="transmembrane region" description="Helical" evidence="2">
    <location>
        <begin position="54"/>
        <end position="79"/>
    </location>
</feature>
<dbReference type="Proteomes" id="UP001152867">
    <property type="component" value="Unassembled WGS sequence"/>
</dbReference>
<keyword evidence="2" id="KW-0812">Transmembrane</keyword>
<evidence type="ECO:0000313" key="4">
    <source>
        <dbReference type="Proteomes" id="UP001152867"/>
    </source>
</evidence>
<accession>A0ABT6D929</accession>
<comment type="similarity">
    <text evidence="1">Belongs to the YggT family.</text>
</comment>
<keyword evidence="2" id="KW-0472">Membrane</keyword>
<sequence length="89" mass="10062">MISFLFTILNWGFELYTFAIIVYVLLSWFPGAYATSFGQFLARICEPYLRLFDFIPPIFGLSFAPVVAIIVLSLVQYGLFGVLSTVTSF</sequence>
<dbReference type="EMBL" id="JANDJP010000001">
    <property type="protein sequence ID" value="MDF9912669.1"/>
    <property type="molecule type" value="Genomic_DNA"/>
</dbReference>
<dbReference type="Pfam" id="PF02325">
    <property type="entry name" value="CCB3_YggT"/>
    <property type="match status" value="1"/>
</dbReference>
<dbReference type="PANTHER" id="PTHR33219">
    <property type="entry name" value="YLMG HOMOLOG PROTEIN 2, CHLOROPLASTIC"/>
    <property type="match status" value="1"/>
</dbReference>
<evidence type="ECO:0000256" key="2">
    <source>
        <dbReference type="SAM" id="Phobius"/>
    </source>
</evidence>
<evidence type="ECO:0000256" key="1">
    <source>
        <dbReference type="ARBA" id="ARBA00010894"/>
    </source>
</evidence>
<comment type="caution">
    <text evidence="3">The sequence shown here is derived from an EMBL/GenBank/DDBJ whole genome shotgun (WGS) entry which is preliminary data.</text>
</comment>
<evidence type="ECO:0000313" key="3">
    <source>
        <dbReference type="EMBL" id="MDF9912669.1"/>
    </source>
</evidence>
<name>A0ABT6D929_9LACO</name>
<dbReference type="PANTHER" id="PTHR33219:SF14">
    <property type="entry name" value="PROTEIN COFACTOR ASSEMBLY OF COMPLEX C SUBUNIT B CCB3, CHLOROPLASTIC-RELATED"/>
    <property type="match status" value="1"/>
</dbReference>
<proteinExistence type="inferred from homology"/>
<gene>
    <name evidence="3" type="ORF">NNA32_00240</name>
</gene>
<keyword evidence="2" id="KW-1133">Transmembrane helix</keyword>